<sequence>MKKLLYILPVLALVFLSCKEAVETTSEISESLRPDTKTKEPVTKLSQAFKDYWYSGEAEITSYQLEQARYGEIRNGKAVLVFVTEDFLPDTQVKADNYKESNIPILKLNTTKAFNTGIYPYSIMQSTFFPVANNQHALKISASVQEWCGHVYTQLNNRDDFEIISHSYFQGEADQNFNLEKTWTENELWTKLRIDPNMLPVGEIDVIPSLEFIRLKHVELKAYKARATLEKDSYILTFSELNRILKITFNPNFPFEINGWEETTNSGFGKNAKTLTTKAIKLKTLKTDYWNKKSNNDIILRDSLNLR</sequence>
<organism evidence="2 3">
    <name type="scientific">Winogradskyella marincola</name>
    <dbReference type="NCBI Taxonomy" id="3037795"/>
    <lineage>
        <taxon>Bacteria</taxon>
        <taxon>Pseudomonadati</taxon>
        <taxon>Bacteroidota</taxon>
        <taxon>Flavobacteriia</taxon>
        <taxon>Flavobacteriales</taxon>
        <taxon>Flavobacteriaceae</taxon>
        <taxon>Winogradskyella</taxon>
    </lineage>
</organism>
<evidence type="ECO:0000313" key="3">
    <source>
        <dbReference type="Proteomes" id="UP001529085"/>
    </source>
</evidence>
<dbReference type="RefSeq" id="WP_278005929.1">
    <property type="nucleotide sequence ID" value="NZ_JARSBN010000006.1"/>
</dbReference>
<keyword evidence="1" id="KW-0732">Signal</keyword>
<feature type="chain" id="PRO_5046430196" evidence="1">
    <location>
        <begin position="22"/>
        <end position="307"/>
    </location>
</feature>
<comment type="caution">
    <text evidence="2">The sequence shown here is derived from an EMBL/GenBank/DDBJ whole genome shotgun (WGS) entry which is preliminary data.</text>
</comment>
<evidence type="ECO:0000313" key="2">
    <source>
        <dbReference type="EMBL" id="MDG4716481.1"/>
    </source>
</evidence>
<accession>A0ABT6G363</accession>
<evidence type="ECO:0000256" key="1">
    <source>
        <dbReference type="SAM" id="SignalP"/>
    </source>
</evidence>
<keyword evidence="3" id="KW-1185">Reference proteome</keyword>
<dbReference type="PROSITE" id="PS51257">
    <property type="entry name" value="PROKAR_LIPOPROTEIN"/>
    <property type="match status" value="1"/>
</dbReference>
<dbReference type="Proteomes" id="UP001529085">
    <property type="component" value="Unassembled WGS sequence"/>
</dbReference>
<gene>
    <name evidence="2" type="ORF">P7122_11405</name>
</gene>
<reference evidence="2 3" key="1">
    <citation type="submission" date="2023-03" db="EMBL/GenBank/DDBJ databases">
        <title>Strain YYF002 represents a novel species in the genus Winogradskyella isolated from seawater.</title>
        <authorList>
            <person name="Fu Z.-Y."/>
        </authorList>
    </citation>
    <scope>NUCLEOTIDE SEQUENCE [LARGE SCALE GENOMIC DNA]</scope>
    <source>
        <strain evidence="2 3">YYF002</strain>
    </source>
</reference>
<feature type="signal peptide" evidence="1">
    <location>
        <begin position="1"/>
        <end position="21"/>
    </location>
</feature>
<name>A0ABT6G363_9FLAO</name>
<dbReference type="EMBL" id="JARSBN010000006">
    <property type="protein sequence ID" value="MDG4716481.1"/>
    <property type="molecule type" value="Genomic_DNA"/>
</dbReference>
<protein>
    <submittedName>
        <fullName evidence="2">Septum formation inhibitor Maf</fullName>
    </submittedName>
</protein>
<proteinExistence type="predicted"/>